<comment type="caution">
    <text evidence="2">The sequence shown here is derived from an EMBL/GenBank/DDBJ whole genome shotgun (WGS) entry which is preliminary data.</text>
</comment>
<protein>
    <submittedName>
        <fullName evidence="2">Uncharacterized protein</fullName>
    </submittedName>
</protein>
<name>A0A5D3B740_9TREE</name>
<organism evidence="2 3">
    <name type="scientific">Cryptococcus floricola</name>
    <dbReference type="NCBI Taxonomy" id="2591691"/>
    <lineage>
        <taxon>Eukaryota</taxon>
        <taxon>Fungi</taxon>
        <taxon>Dikarya</taxon>
        <taxon>Basidiomycota</taxon>
        <taxon>Agaricomycotina</taxon>
        <taxon>Tremellomycetes</taxon>
        <taxon>Tremellales</taxon>
        <taxon>Cryptococcaceae</taxon>
        <taxon>Cryptococcus</taxon>
    </lineage>
</organism>
<evidence type="ECO:0000313" key="3">
    <source>
        <dbReference type="Proteomes" id="UP000322245"/>
    </source>
</evidence>
<feature type="region of interest" description="Disordered" evidence="1">
    <location>
        <begin position="237"/>
        <end position="275"/>
    </location>
</feature>
<dbReference type="AlphaFoldDB" id="A0A5D3B740"/>
<dbReference type="EMBL" id="NIDF01000002">
    <property type="protein sequence ID" value="TYJ58818.1"/>
    <property type="molecule type" value="Genomic_DNA"/>
</dbReference>
<accession>A0A5D3B740</accession>
<sequence length="275" mass="28963">MNDPLSGLSAPPPRYLLESDSSDEEGQGAYPGSAPASRPKIQLDQPPVTVTLPTGGTVDGTVVATGQAGRFLLKHLPAPTGSEGVIKIGDDKVGVIHAFQNELLVLVDDGDLSHESVWAIAKQLVQDIQSPKWTTLSSYVPAMYIAKAKSSHLDPPVRFISSSSSQKTEVQGAERYDPPNYISGLAAALLTLSALPTTSLQSTSTILLPLPLSRLAISHLSTPLSSSSSSIASLLKGRRSQWTDDDDEPYSAPGMGRVRGARHGHVAGEGVGMYT</sequence>
<reference evidence="2 3" key="1">
    <citation type="submission" date="2017-05" db="EMBL/GenBank/DDBJ databases">
        <title>The Genome Sequence of Tsuchiyaea wingfieldii DSM 27421.</title>
        <authorList>
            <person name="Cuomo C."/>
            <person name="Passer A."/>
            <person name="Billmyre B."/>
            <person name="Heitman J."/>
        </authorList>
    </citation>
    <scope>NUCLEOTIDE SEQUENCE [LARGE SCALE GENOMIC DNA]</scope>
    <source>
        <strain evidence="2 3">DSM 27421</strain>
    </source>
</reference>
<gene>
    <name evidence="2" type="ORF">B9479_000250</name>
</gene>
<proteinExistence type="predicted"/>
<evidence type="ECO:0000313" key="2">
    <source>
        <dbReference type="EMBL" id="TYJ58818.1"/>
    </source>
</evidence>
<evidence type="ECO:0000256" key="1">
    <source>
        <dbReference type="SAM" id="MobiDB-lite"/>
    </source>
</evidence>
<feature type="region of interest" description="Disordered" evidence="1">
    <location>
        <begin position="1"/>
        <end position="46"/>
    </location>
</feature>
<keyword evidence="3" id="KW-1185">Reference proteome</keyword>
<dbReference type="Proteomes" id="UP000322245">
    <property type="component" value="Unassembled WGS sequence"/>
</dbReference>